<accession>A0A1C3RJH3</accession>
<dbReference type="OrthoDB" id="7329378at2"/>
<evidence type="ECO:0000313" key="2">
    <source>
        <dbReference type="EMBL" id="SCA57383.1"/>
    </source>
</evidence>
<name>A0A1C3RJH3_9PROT</name>
<dbReference type="RefSeq" id="WP_069189416.1">
    <property type="nucleotide sequence ID" value="NZ_FLYE01000044.1"/>
</dbReference>
<dbReference type="Proteomes" id="UP000231658">
    <property type="component" value="Unassembled WGS sequence"/>
</dbReference>
<dbReference type="EMBL" id="FLYE01000044">
    <property type="protein sequence ID" value="SCA57383.1"/>
    <property type="molecule type" value="Genomic_DNA"/>
</dbReference>
<dbReference type="AlphaFoldDB" id="A0A1C3RJH3"/>
<keyword evidence="3" id="KW-1185">Reference proteome</keyword>
<gene>
    <name evidence="2" type="ORF">MTBPR1_50139</name>
</gene>
<feature type="coiled-coil region" evidence="1">
    <location>
        <begin position="77"/>
        <end position="104"/>
    </location>
</feature>
<keyword evidence="1" id="KW-0175">Coiled coil</keyword>
<protein>
    <submittedName>
        <fullName evidence="2">Uncharacterized protein</fullName>
    </submittedName>
</protein>
<sequence>MNAIEFLDKAIELNRLGEFINALNPQTSGALETANEYLVCLDYLYKKGDEESLDKLHEITRSNSPLYVLNLTYRPAKLALEGKLAEAKAVFEELERAYQTHENALTYDLQVYVKKFLRQGRMIDLAFKAQDHQAFEFEITTSKFSDHDYFVLASCNDIYFKRFGEGFLSSLGGETPCHIHLLNPESDFEDRVEQLSKTYPNLRITTEVVEHNATIYACRRFQLAGALMDHYGLPVWISDIDVVLSDQVKNADMSKSDLALFKVTKTINPLEIMHLSLSYVNQTERAKRFMDILGRYLTAFLASSPAYDESWGIDQLGYLTAETLSGAGVSDLHELCQAELADFQQNQSSSFEEKYDLRMEG</sequence>
<evidence type="ECO:0000313" key="3">
    <source>
        <dbReference type="Proteomes" id="UP000231658"/>
    </source>
</evidence>
<organism evidence="2 3">
    <name type="scientific">Candidatus Terasakiella magnetica</name>
    <dbReference type="NCBI Taxonomy" id="1867952"/>
    <lineage>
        <taxon>Bacteria</taxon>
        <taxon>Pseudomonadati</taxon>
        <taxon>Pseudomonadota</taxon>
        <taxon>Alphaproteobacteria</taxon>
        <taxon>Rhodospirillales</taxon>
        <taxon>Terasakiellaceae</taxon>
        <taxon>Terasakiella</taxon>
    </lineage>
</organism>
<reference evidence="2 3" key="1">
    <citation type="submission" date="2016-07" db="EMBL/GenBank/DDBJ databases">
        <authorList>
            <person name="Lefevre C.T."/>
        </authorList>
    </citation>
    <scope>NUCLEOTIDE SEQUENCE [LARGE SCALE GENOMIC DNA]</scope>
    <source>
        <strain evidence="2">PR1</strain>
    </source>
</reference>
<proteinExistence type="predicted"/>
<dbReference type="STRING" id="1867952.MTBPR1_50139"/>
<evidence type="ECO:0000256" key="1">
    <source>
        <dbReference type="SAM" id="Coils"/>
    </source>
</evidence>